<protein>
    <submittedName>
        <fullName evidence="7">Interleukin 22 receptor, alpha 2</fullName>
    </submittedName>
</protein>
<feature type="domain" description="Fibronectin type-III" evidence="6">
    <location>
        <begin position="34"/>
        <end position="128"/>
    </location>
</feature>
<evidence type="ECO:0000256" key="4">
    <source>
        <dbReference type="ARBA" id="ARBA00023170"/>
    </source>
</evidence>
<evidence type="ECO:0000313" key="8">
    <source>
        <dbReference type="Proteomes" id="UP000007303"/>
    </source>
</evidence>
<reference evidence="8" key="1">
    <citation type="journal article" date="2004" name="Nature">
        <title>Genome duplication in the teleost fish Tetraodon nigroviridis reveals the early vertebrate proto-karyotype.</title>
        <authorList>
            <person name="Jaillon O."/>
            <person name="Aury J.-M."/>
            <person name="Brunet F."/>
            <person name="Petit J.-L."/>
            <person name="Stange-Thomann N."/>
            <person name="Mauceli E."/>
            <person name="Bouneau L."/>
            <person name="Fischer C."/>
            <person name="Ozouf-Costaz C."/>
            <person name="Bernot A."/>
            <person name="Nicaud S."/>
            <person name="Jaffe D."/>
            <person name="Fisher S."/>
            <person name="Lutfalla G."/>
            <person name="Dossat C."/>
            <person name="Segurens B."/>
            <person name="Dasilva C."/>
            <person name="Salanoubat M."/>
            <person name="Levy M."/>
            <person name="Boudet N."/>
            <person name="Castellano S."/>
            <person name="Anthouard V."/>
            <person name="Jubin C."/>
            <person name="Castelli V."/>
            <person name="Katinka M."/>
            <person name="Vacherie B."/>
            <person name="Biemont C."/>
            <person name="Skalli Z."/>
            <person name="Cattolico L."/>
            <person name="Poulain J."/>
            <person name="De Berardinis V."/>
            <person name="Cruaud C."/>
            <person name="Duprat S."/>
            <person name="Brottier P."/>
            <person name="Coutanceau J.-P."/>
            <person name="Gouzy J."/>
            <person name="Parra G."/>
            <person name="Lardier G."/>
            <person name="Chapple C."/>
            <person name="McKernan K.J."/>
            <person name="McEwan P."/>
            <person name="Bosak S."/>
            <person name="Kellis M."/>
            <person name="Volff J.-N."/>
            <person name="Guigo R."/>
            <person name="Zody M.C."/>
            <person name="Mesirov J."/>
            <person name="Lindblad-Toh K."/>
            <person name="Birren B."/>
            <person name="Nusbaum C."/>
            <person name="Kahn D."/>
            <person name="Robinson-Rechavi M."/>
            <person name="Laudet V."/>
            <person name="Schachter V."/>
            <person name="Quetier F."/>
            <person name="Saurin W."/>
            <person name="Scarpelli C."/>
            <person name="Wincker P."/>
            <person name="Lander E.S."/>
            <person name="Weissenbach J."/>
            <person name="Roest Crollius H."/>
        </authorList>
    </citation>
    <scope>NUCLEOTIDE SEQUENCE [LARGE SCALE GENOMIC DNA]</scope>
</reference>
<dbReference type="InterPro" id="IPR013783">
    <property type="entry name" value="Ig-like_fold"/>
</dbReference>
<dbReference type="GO" id="GO:0005886">
    <property type="term" value="C:plasma membrane"/>
    <property type="evidence" value="ECO:0007669"/>
    <property type="project" value="TreeGrafter"/>
</dbReference>
<dbReference type="PROSITE" id="PS50853">
    <property type="entry name" value="FN3"/>
    <property type="match status" value="1"/>
</dbReference>
<proteinExistence type="inferred from homology"/>
<dbReference type="InterPro" id="IPR036116">
    <property type="entry name" value="FN3_sf"/>
</dbReference>
<comment type="similarity">
    <text evidence="1">Belongs to the type II cytokine receptor family.</text>
</comment>
<dbReference type="Ensembl" id="ENSTNIT00000020361.1">
    <property type="protein sequence ID" value="ENSTNIP00000020130.1"/>
    <property type="gene ID" value="ENSTNIG00000017005.1"/>
</dbReference>
<organism evidence="7 8">
    <name type="scientific">Tetraodon nigroviridis</name>
    <name type="common">Spotted green pufferfish</name>
    <name type="synonym">Chelonodon nigroviridis</name>
    <dbReference type="NCBI Taxonomy" id="99883"/>
    <lineage>
        <taxon>Eukaryota</taxon>
        <taxon>Metazoa</taxon>
        <taxon>Chordata</taxon>
        <taxon>Craniata</taxon>
        <taxon>Vertebrata</taxon>
        <taxon>Euteleostomi</taxon>
        <taxon>Actinopterygii</taxon>
        <taxon>Neopterygii</taxon>
        <taxon>Teleostei</taxon>
        <taxon>Neoteleostei</taxon>
        <taxon>Acanthomorphata</taxon>
        <taxon>Eupercaria</taxon>
        <taxon>Tetraodontiformes</taxon>
        <taxon>Tetradontoidea</taxon>
        <taxon>Tetraodontidae</taxon>
        <taxon>Tetraodon</taxon>
    </lineage>
</organism>
<dbReference type="Pfam" id="PF09294">
    <property type="entry name" value="Interfer-bind"/>
    <property type="match status" value="1"/>
</dbReference>
<dbReference type="AlphaFoldDB" id="H3DHY6"/>
<evidence type="ECO:0000256" key="1">
    <source>
        <dbReference type="ARBA" id="ARBA00005399"/>
    </source>
</evidence>
<dbReference type="InParanoid" id="H3DHY6"/>
<reference evidence="7" key="2">
    <citation type="submission" date="2025-08" db="UniProtKB">
        <authorList>
            <consortium name="Ensembl"/>
        </authorList>
    </citation>
    <scope>IDENTIFICATION</scope>
</reference>
<dbReference type="GO" id="GO:0004896">
    <property type="term" value="F:cytokine receptor activity"/>
    <property type="evidence" value="ECO:0007669"/>
    <property type="project" value="TreeGrafter"/>
</dbReference>
<dbReference type="STRING" id="99883.ENSTNIP00000020130"/>
<evidence type="ECO:0000256" key="5">
    <source>
        <dbReference type="SAM" id="SignalP"/>
    </source>
</evidence>
<feature type="signal peptide" evidence="5">
    <location>
        <begin position="1"/>
        <end position="27"/>
    </location>
</feature>
<evidence type="ECO:0000259" key="6">
    <source>
        <dbReference type="PROSITE" id="PS50853"/>
    </source>
</evidence>
<dbReference type="InterPro" id="IPR050650">
    <property type="entry name" value="Type-II_Cytokine-TF_Rcpt"/>
</dbReference>
<dbReference type="InterPro" id="IPR003961">
    <property type="entry name" value="FN3_dom"/>
</dbReference>
<dbReference type="FunFam" id="2.60.40.10:FF:000348">
    <property type="entry name" value="Interleukin 20 receptor subunit alpha"/>
    <property type="match status" value="1"/>
</dbReference>
<reference evidence="7" key="3">
    <citation type="submission" date="2025-09" db="UniProtKB">
        <authorList>
            <consortium name="Ensembl"/>
        </authorList>
    </citation>
    <scope>IDENTIFICATION</scope>
</reference>
<dbReference type="Gene3D" id="2.60.40.10">
    <property type="entry name" value="Immunoglobulins"/>
    <property type="match status" value="1"/>
</dbReference>
<keyword evidence="8" id="KW-1185">Reference proteome</keyword>
<dbReference type="Pfam" id="PF01108">
    <property type="entry name" value="Tissue_fac"/>
    <property type="match status" value="1"/>
</dbReference>
<evidence type="ECO:0000256" key="2">
    <source>
        <dbReference type="ARBA" id="ARBA00022729"/>
    </source>
</evidence>
<accession>H3DHY6</accession>
<sequence>TPLLSCTLRTNTCLCLVTFKLLLLYLPQEHDLAPPTNLRFDSVDYKNVLSWSPPANGSSLLYDVQWKIYGDPDWLDAASCRGTQKLRCDLSSETSVPREWYYARVRSASGPSARSAWALSRRFSPRWATRISPPVLKLKVSQQKVVVQVEPPRLHIRKMHSSLQFKIYLTHPSGEEGALPGGPPSPRKLTLHLRHRQRYCVQAQTQILLQAKSSARSPPTCVSTL</sequence>
<evidence type="ECO:0000313" key="7">
    <source>
        <dbReference type="Ensembl" id="ENSTNIP00000020130.1"/>
    </source>
</evidence>
<feature type="chain" id="PRO_5003583297" evidence="5">
    <location>
        <begin position="28"/>
        <end position="225"/>
    </location>
</feature>
<dbReference type="PANTHER" id="PTHR20859">
    <property type="entry name" value="INTERFERON/INTERLEUKIN RECEPTOR"/>
    <property type="match status" value="1"/>
</dbReference>
<dbReference type="GeneTree" id="ENSGT00940000165457"/>
<keyword evidence="3" id="KW-1015">Disulfide bond</keyword>
<evidence type="ECO:0000256" key="3">
    <source>
        <dbReference type="ARBA" id="ARBA00023157"/>
    </source>
</evidence>
<dbReference type="HOGENOM" id="CLU_081158_1_0_1"/>
<keyword evidence="2 5" id="KW-0732">Signal</keyword>
<dbReference type="PANTHER" id="PTHR20859:SF53">
    <property type="entry name" value="INTERLEUKIN-22 RECEPTOR SUBUNIT ALPHA-1"/>
    <property type="match status" value="1"/>
</dbReference>
<dbReference type="InterPro" id="IPR015373">
    <property type="entry name" value="Interferon/interleukin_rcp_dom"/>
</dbReference>
<dbReference type="Proteomes" id="UP000007303">
    <property type="component" value="Unassembled WGS sequence"/>
</dbReference>
<name>H3DHY6_TETNG</name>
<keyword evidence="4" id="KW-0675">Receptor</keyword>
<dbReference type="SUPFAM" id="SSF49265">
    <property type="entry name" value="Fibronectin type III"/>
    <property type="match status" value="2"/>
</dbReference>